<sequence length="124" mass="13874">MKFSAALLLTAVTATLAAPAPADAQIAPVEAREAAPRGRTGNHHRDHCRKGVHHDAHHDRGPQALQRLRLQLQEEGDRSPTRNTYLPGPPRSRRPQASTTSAPPECDDCKYKYHHYDYCNSCEW</sequence>
<protein>
    <submittedName>
        <fullName evidence="3">Predicted protein</fullName>
    </submittedName>
</protein>
<evidence type="ECO:0000256" key="1">
    <source>
        <dbReference type="SAM" id="MobiDB-lite"/>
    </source>
</evidence>
<proteinExistence type="predicted"/>
<keyword evidence="2" id="KW-0732">Signal</keyword>
<feature type="chain" id="PRO_5003002176" evidence="2">
    <location>
        <begin position="25"/>
        <end position="124"/>
    </location>
</feature>
<feature type="compositionally biased region" description="Basic residues" evidence="1">
    <location>
        <begin position="40"/>
        <end position="52"/>
    </location>
</feature>
<feature type="signal peptide" evidence="2">
    <location>
        <begin position="1"/>
        <end position="24"/>
    </location>
</feature>
<name>C9SMU9_VERA1</name>
<keyword evidence="4" id="KW-1185">Reference proteome</keyword>
<evidence type="ECO:0000256" key="2">
    <source>
        <dbReference type="SAM" id="SignalP"/>
    </source>
</evidence>
<organism evidence="4">
    <name type="scientific">Verticillium alfalfae (strain VaMs.102 / ATCC MYA-4576 / FGSC 10136)</name>
    <name type="common">Verticillium wilt of alfalfa</name>
    <name type="synonym">Verticillium albo-atrum</name>
    <dbReference type="NCBI Taxonomy" id="526221"/>
    <lineage>
        <taxon>Eukaryota</taxon>
        <taxon>Fungi</taxon>
        <taxon>Dikarya</taxon>
        <taxon>Ascomycota</taxon>
        <taxon>Pezizomycotina</taxon>
        <taxon>Sordariomycetes</taxon>
        <taxon>Hypocreomycetidae</taxon>
        <taxon>Glomerellales</taxon>
        <taxon>Plectosphaerellaceae</taxon>
        <taxon>Verticillium</taxon>
    </lineage>
</organism>
<dbReference type="Proteomes" id="UP000008698">
    <property type="component" value="Unassembled WGS sequence"/>
</dbReference>
<evidence type="ECO:0000313" key="4">
    <source>
        <dbReference type="Proteomes" id="UP000008698"/>
    </source>
</evidence>
<accession>C9SMU9</accession>
<dbReference type="KEGG" id="val:VDBG_06223"/>
<reference evidence="4" key="1">
    <citation type="journal article" date="2011" name="PLoS Pathog.">
        <title>Comparative genomics yields insights into niche adaptation of plant vascular wilt pathogens.</title>
        <authorList>
            <person name="Klosterman S.J."/>
            <person name="Subbarao K.V."/>
            <person name="Kang S."/>
            <person name="Veronese P."/>
            <person name="Gold S.E."/>
            <person name="Thomma B.P.H.J."/>
            <person name="Chen Z."/>
            <person name="Henrissat B."/>
            <person name="Lee Y.-H."/>
            <person name="Park J."/>
            <person name="Garcia-Pedrajas M.D."/>
            <person name="Barbara D.J."/>
            <person name="Anchieta A."/>
            <person name="de Jonge R."/>
            <person name="Santhanam P."/>
            <person name="Maruthachalam K."/>
            <person name="Atallah Z."/>
            <person name="Amyotte S.G."/>
            <person name="Paz Z."/>
            <person name="Inderbitzin P."/>
            <person name="Hayes R.J."/>
            <person name="Heiman D.I."/>
            <person name="Young S."/>
            <person name="Zeng Q."/>
            <person name="Engels R."/>
            <person name="Galagan J."/>
            <person name="Cuomo C.A."/>
            <person name="Dobinson K.F."/>
            <person name="Ma L.-J."/>
        </authorList>
    </citation>
    <scope>NUCLEOTIDE SEQUENCE [LARGE SCALE GENOMIC DNA]</scope>
    <source>
        <strain evidence="4">VaMs.102 / ATCC MYA-4576 / FGSC 10136</strain>
    </source>
</reference>
<dbReference type="HOGENOM" id="CLU_2005638_0_0_1"/>
<dbReference type="RefSeq" id="XP_003003781.1">
    <property type="nucleotide sequence ID" value="XM_003003735.1"/>
</dbReference>
<dbReference type="GeneID" id="9534965"/>
<gene>
    <name evidence="3" type="ORF">VDBG_06223</name>
</gene>
<feature type="region of interest" description="Disordered" evidence="1">
    <location>
        <begin position="17"/>
        <end position="106"/>
    </location>
</feature>
<evidence type="ECO:0000313" key="3">
    <source>
        <dbReference type="EMBL" id="EEY20114.1"/>
    </source>
</evidence>
<dbReference type="EMBL" id="DS985220">
    <property type="protein sequence ID" value="EEY20114.1"/>
    <property type="molecule type" value="Genomic_DNA"/>
</dbReference>
<dbReference type="AlphaFoldDB" id="C9SMU9"/>
<feature type="compositionally biased region" description="Low complexity" evidence="1">
    <location>
        <begin position="17"/>
        <end position="28"/>
    </location>
</feature>
<feature type="compositionally biased region" description="Low complexity" evidence="1">
    <location>
        <begin position="63"/>
        <end position="73"/>
    </location>
</feature>
<dbReference type="eggNOG" id="ENOG502R2SA">
    <property type="taxonomic scope" value="Eukaryota"/>
</dbReference>